<feature type="compositionally biased region" description="Low complexity" evidence="1">
    <location>
        <begin position="111"/>
        <end position="128"/>
    </location>
</feature>
<proteinExistence type="predicted"/>
<gene>
    <name evidence="2" type="primary">Dwil\GK27644</name>
    <name evidence="2" type="ORF">Dwil_GK27644</name>
</gene>
<evidence type="ECO:0000313" key="3">
    <source>
        <dbReference type="Proteomes" id="UP000007798"/>
    </source>
</evidence>
<dbReference type="AlphaFoldDB" id="A0A0Q9WZ64"/>
<dbReference type="KEGG" id="dwi:26529646"/>
<name>A0A0Q9WZ64_DROWI</name>
<sequence length="289" mass="33943">MVLAAEIQNTNASSAKNLKKVNNFIECQMGESGKTVMLRLPSIRREVGRPKVFENRQLIEQMLVEHPHFTSIDVQRELKSLHGINVSRRTLQRRISEIRAKQRKTNQGRKQPNPQQRPQQQQQQQQLQQEEEFLDENDENFDSFFDNDENDDHFEISYLSAEAKKKRLDWALAHQDWTVHDWRNIFNMDDIKFIDCDSPCKEIYVDTLLGPEGTGNSNDLNLLEQLMAIIQPKIQELPQPPKNVEEFRKVLYNVWHTDQEMVDKIEQLYESMSWRVASVIQSGGDESDY</sequence>
<accession>A0A0Q9WZ64</accession>
<protein>
    <submittedName>
        <fullName evidence="2">Uncharacterized protein</fullName>
    </submittedName>
</protein>
<dbReference type="GO" id="GO:0003676">
    <property type="term" value="F:nucleic acid binding"/>
    <property type="evidence" value="ECO:0007669"/>
    <property type="project" value="InterPro"/>
</dbReference>
<dbReference type="SMR" id="A0A0Q9WZ64"/>
<organism evidence="2 3">
    <name type="scientific">Drosophila willistoni</name>
    <name type="common">Fruit fly</name>
    <dbReference type="NCBI Taxonomy" id="7260"/>
    <lineage>
        <taxon>Eukaryota</taxon>
        <taxon>Metazoa</taxon>
        <taxon>Ecdysozoa</taxon>
        <taxon>Arthropoda</taxon>
        <taxon>Hexapoda</taxon>
        <taxon>Insecta</taxon>
        <taxon>Pterygota</taxon>
        <taxon>Neoptera</taxon>
        <taxon>Endopterygota</taxon>
        <taxon>Diptera</taxon>
        <taxon>Brachycera</taxon>
        <taxon>Muscomorpha</taxon>
        <taxon>Ephydroidea</taxon>
        <taxon>Drosophilidae</taxon>
        <taxon>Drosophila</taxon>
        <taxon>Sophophora</taxon>
    </lineage>
</organism>
<keyword evidence="3" id="KW-1185">Reference proteome</keyword>
<dbReference type="Proteomes" id="UP000007798">
    <property type="component" value="Unassembled WGS sequence"/>
</dbReference>
<dbReference type="InParanoid" id="A0A0Q9WZ64"/>
<dbReference type="Gene3D" id="3.30.420.10">
    <property type="entry name" value="Ribonuclease H-like superfamily/Ribonuclease H"/>
    <property type="match status" value="1"/>
</dbReference>
<dbReference type="EMBL" id="CH963719">
    <property type="protein sequence ID" value="KRF97457.1"/>
    <property type="molecule type" value="Genomic_DNA"/>
</dbReference>
<feature type="region of interest" description="Disordered" evidence="1">
    <location>
        <begin position="97"/>
        <end position="131"/>
    </location>
</feature>
<evidence type="ECO:0000256" key="1">
    <source>
        <dbReference type="SAM" id="MobiDB-lite"/>
    </source>
</evidence>
<dbReference type="InterPro" id="IPR036397">
    <property type="entry name" value="RNaseH_sf"/>
</dbReference>
<reference evidence="2 3" key="1">
    <citation type="journal article" date="2007" name="Nature">
        <title>Evolution of genes and genomes on the Drosophila phylogeny.</title>
        <authorList>
            <consortium name="Drosophila 12 Genomes Consortium"/>
            <person name="Clark A.G."/>
            <person name="Eisen M.B."/>
            <person name="Smith D.R."/>
            <person name="Bergman C.M."/>
            <person name="Oliver B."/>
            <person name="Markow T.A."/>
            <person name="Kaufman T.C."/>
            <person name="Kellis M."/>
            <person name="Gelbart W."/>
            <person name="Iyer V.N."/>
            <person name="Pollard D.A."/>
            <person name="Sackton T.B."/>
            <person name="Larracuente A.M."/>
            <person name="Singh N.D."/>
            <person name="Abad J.P."/>
            <person name="Abt D.N."/>
            <person name="Adryan B."/>
            <person name="Aguade M."/>
            <person name="Akashi H."/>
            <person name="Anderson W.W."/>
            <person name="Aquadro C.F."/>
            <person name="Ardell D.H."/>
            <person name="Arguello R."/>
            <person name="Artieri C.G."/>
            <person name="Barbash D.A."/>
            <person name="Barker D."/>
            <person name="Barsanti P."/>
            <person name="Batterham P."/>
            <person name="Batzoglou S."/>
            <person name="Begun D."/>
            <person name="Bhutkar A."/>
            <person name="Blanco E."/>
            <person name="Bosak S.A."/>
            <person name="Bradley R.K."/>
            <person name="Brand A.D."/>
            <person name="Brent M.R."/>
            <person name="Brooks A.N."/>
            <person name="Brown R.H."/>
            <person name="Butlin R.K."/>
            <person name="Caggese C."/>
            <person name="Calvi B.R."/>
            <person name="Bernardo de Carvalho A."/>
            <person name="Caspi A."/>
            <person name="Castrezana S."/>
            <person name="Celniker S.E."/>
            <person name="Chang J.L."/>
            <person name="Chapple C."/>
            <person name="Chatterji S."/>
            <person name="Chinwalla A."/>
            <person name="Civetta A."/>
            <person name="Clifton S.W."/>
            <person name="Comeron J.M."/>
            <person name="Costello J.C."/>
            <person name="Coyne J.A."/>
            <person name="Daub J."/>
            <person name="David R.G."/>
            <person name="Delcher A.L."/>
            <person name="Delehaunty K."/>
            <person name="Do C.B."/>
            <person name="Ebling H."/>
            <person name="Edwards K."/>
            <person name="Eickbush T."/>
            <person name="Evans J.D."/>
            <person name="Filipski A."/>
            <person name="Findeiss S."/>
            <person name="Freyhult E."/>
            <person name="Fulton L."/>
            <person name="Fulton R."/>
            <person name="Garcia A.C."/>
            <person name="Gardiner A."/>
            <person name="Garfield D.A."/>
            <person name="Garvin B.E."/>
            <person name="Gibson G."/>
            <person name="Gilbert D."/>
            <person name="Gnerre S."/>
            <person name="Godfrey J."/>
            <person name="Good R."/>
            <person name="Gotea V."/>
            <person name="Gravely B."/>
            <person name="Greenberg A.J."/>
            <person name="Griffiths-Jones S."/>
            <person name="Gross S."/>
            <person name="Guigo R."/>
            <person name="Gustafson E.A."/>
            <person name="Haerty W."/>
            <person name="Hahn M.W."/>
            <person name="Halligan D.L."/>
            <person name="Halpern A.L."/>
            <person name="Halter G.M."/>
            <person name="Han M.V."/>
            <person name="Heger A."/>
            <person name="Hillier L."/>
            <person name="Hinrichs A.S."/>
            <person name="Holmes I."/>
            <person name="Hoskins R.A."/>
            <person name="Hubisz M.J."/>
            <person name="Hultmark D."/>
            <person name="Huntley M.A."/>
            <person name="Jaffe D.B."/>
            <person name="Jagadeeshan S."/>
            <person name="Jeck W.R."/>
            <person name="Johnson J."/>
            <person name="Jones C.D."/>
            <person name="Jordan W.C."/>
            <person name="Karpen G.H."/>
            <person name="Kataoka E."/>
            <person name="Keightley P.D."/>
            <person name="Kheradpour P."/>
            <person name="Kirkness E.F."/>
            <person name="Koerich L.B."/>
            <person name="Kristiansen K."/>
            <person name="Kudrna D."/>
            <person name="Kulathinal R.J."/>
            <person name="Kumar S."/>
            <person name="Kwok R."/>
            <person name="Lander E."/>
            <person name="Langley C.H."/>
            <person name="Lapoint R."/>
            <person name="Lazzaro B.P."/>
            <person name="Lee S.J."/>
            <person name="Levesque L."/>
            <person name="Li R."/>
            <person name="Lin C.F."/>
            <person name="Lin M.F."/>
            <person name="Lindblad-Toh K."/>
            <person name="Llopart A."/>
            <person name="Long M."/>
            <person name="Low L."/>
            <person name="Lozovsky E."/>
            <person name="Lu J."/>
            <person name="Luo M."/>
            <person name="Machado C.A."/>
            <person name="Makalowski W."/>
            <person name="Marzo M."/>
            <person name="Matsuda M."/>
            <person name="Matzkin L."/>
            <person name="McAllister B."/>
            <person name="McBride C.S."/>
            <person name="McKernan B."/>
            <person name="McKernan K."/>
            <person name="Mendez-Lago M."/>
            <person name="Minx P."/>
            <person name="Mollenhauer M.U."/>
            <person name="Montooth K."/>
            <person name="Mount S.M."/>
            <person name="Mu X."/>
            <person name="Myers E."/>
            <person name="Negre B."/>
            <person name="Newfeld S."/>
            <person name="Nielsen R."/>
            <person name="Noor M.A."/>
            <person name="O'Grady P."/>
            <person name="Pachter L."/>
            <person name="Papaceit M."/>
            <person name="Parisi M.J."/>
            <person name="Parisi M."/>
            <person name="Parts L."/>
            <person name="Pedersen J.S."/>
            <person name="Pesole G."/>
            <person name="Phillippy A.M."/>
            <person name="Ponting C.P."/>
            <person name="Pop M."/>
            <person name="Porcelli D."/>
            <person name="Powell J.R."/>
            <person name="Prohaska S."/>
            <person name="Pruitt K."/>
            <person name="Puig M."/>
            <person name="Quesneville H."/>
            <person name="Ram K.R."/>
            <person name="Rand D."/>
            <person name="Rasmussen M.D."/>
            <person name="Reed L.K."/>
            <person name="Reenan R."/>
            <person name="Reily A."/>
            <person name="Remington K.A."/>
            <person name="Rieger T.T."/>
            <person name="Ritchie M.G."/>
            <person name="Robin C."/>
            <person name="Rogers Y.H."/>
            <person name="Rohde C."/>
            <person name="Rozas J."/>
            <person name="Rubenfield M.J."/>
            <person name="Ruiz A."/>
            <person name="Russo S."/>
            <person name="Salzberg S.L."/>
            <person name="Sanchez-Gracia A."/>
            <person name="Saranga D.J."/>
            <person name="Sato H."/>
            <person name="Schaeffer S.W."/>
            <person name="Schatz M.C."/>
            <person name="Schlenke T."/>
            <person name="Schwartz R."/>
            <person name="Segarra C."/>
            <person name="Singh R.S."/>
            <person name="Sirot L."/>
            <person name="Sirota M."/>
            <person name="Sisneros N.B."/>
            <person name="Smith C.D."/>
            <person name="Smith T.F."/>
            <person name="Spieth J."/>
            <person name="Stage D.E."/>
            <person name="Stark A."/>
            <person name="Stephan W."/>
            <person name="Strausberg R.L."/>
            <person name="Strempel S."/>
            <person name="Sturgill D."/>
            <person name="Sutton G."/>
            <person name="Sutton G.G."/>
            <person name="Tao W."/>
            <person name="Teichmann S."/>
            <person name="Tobari Y.N."/>
            <person name="Tomimura Y."/>
            <person name="Tsolas J.M."/>
            <person name="Valente V.L."/>
            <person name="Venter E."/>
            <person name="Venter J.C."/>
            <person name="Vicario S."/>
            <person name="Vieira F.G."/>
            <person name="Vilella A.J."/>
            <person name="Villasante A."/>
            <person name="Walenz B."/>
            <person name="Wang J."/>
            <person name="Wasserman M."/>
            <person name="Watts T."/>
            <person name="Wilson D."/>
            <person name="Wilson R.K."/>
            <person name="Wing R.A."/>
            <person name="Wolfner M.F."/>
            <person name="Wong A."/>
            <person name="Wong G.K."/>
            <person name="Wu C.I."/>
            <person name="Wu G."/>
            <person name="Yamamoto D."/>
            <person name="Yang H.P."/>
            <person name="Yang S.P."/>
            <person name="Yorke J.A."/>
            <person name="Yoshida K."/>
            <person name="Zdobnov E."/>
            <person name="Zhang P."/>
            <person name="Zhang Y."/>
            <person name="Zimin A.V."/>
            <person name="Baldwin J."/>
            <person name="Abdouelleil A."/>
            <person name="Abdulkadir J."/>
            <person name="Abebe A."/>
            <person name="Abera B."/>
            <person name="Abreu J."/>
            <person name="Acer S.C."/>
            <person name="Aftuck L."/>
            <person name="Alexander A."/>
            <person name="An P."/>
            <person name="Anderson E."/>
            <person name="Anderson S."/>
            <person name="Arachi H."/>
            <person name="Azer M."/>
            <person name="Bachantsang P."/>
            <person name="Barry A."/>
            <person name="Bayul T."/>
            <person name="Berlin A."/>
            <person name="Bessette D."/>
            <person name="Bloom T."/>
            <person name="Blye J."/>
            <person name="Boguslavskiy L."/>
            <person name="Bonnet C."/>
            <person name="Boukhgalter B."/>
            <person name="Bourzgui I."/>
            <person name="Brown A."/>
            <person name="Cahill P."/>
            <person name="Channer S."/>
            <person name="Cheshatsang Y."/>
            <person name="Chuda L."/>
            <person name="Citroen M."/>
            <person name="Collymore A."/>
            <person name="Cooke P."/>
            <person name="Costello M."/>
            <person name="D'Aco K."/>
            <person name="Daza R."/>
            <person name="De Haan G."/>
            <person name="DeGray S."/>
            <person name="DeMaso C."/>
            <person name="Dhargay N."/>
            <person name="Dooley K."/>
            <person name="Dooley E."/>
            <person name="Doricent M."/>
            <person name="Dorje P."/>
            <person name="Dorjee K."/>
            <person name="Dupes A."/>
            <person name="Elong R."/>
            <person name="Falk J."/>
            <person name="Farina A."/>
            <person name="Faro S."/>
            <person name="Ferguson D."/>
            <person name="Fisher S."/>
            <person name="Foley C.D."/>
            <person name="Franke A."/>
            <person name="Friedrich D."/>
            <person name="Gadbois L."/>
            <person name="Gearin G."/>
            <person name="Gearin C.R."/>
            <person name="Giannoukos G."/>
            <person name="Goode T."/>
            <person name="Graham J."/>
            <person name="Grandbois E."/>
            <person name="Grewal S."/>
            <person name="Gyaltsen K."/>
            <person name="Hafez N."/>
            <person name="Hagos B."/>
            <person name="Hall J."/>
            <person name="Henson C."/>
            <person name="Hollinger A."/>
            <person name="Honan T."/>
            <person name="Huard M.D."/>
            <person name="Hughes L."/>
            <person name="Hurhula B."/>
            <person name="Husby M.E."/>
            <person name="Kamat A."/>
            <person name="Kanga B."/>
            <person name="Kashin S."/>
            <person name="Khazanovich D."/>
            <person name="Kisner P."/>
            <person name="Lance K."/>
            <person name="Lara M."/>
            <person name="Lee W."/>
            <person name="Lennon N."/>
            <person name="Letendre F."/>
            <person name="LeVine R."/>
            <person name="Lipovsky A."/>
            <person name="Liu X."/>
            <person name="Liu J."/>
            <person name="Liu S."/>
            <person name="Lokyitsang T."/>
            <person name="Lokyitsang Y."/>
            <person name="Lubonja R."/>
            <person name="Lui A."/>
            <person name="MacDonald P."/>
            <person name="Magnisalis V."/>
            <person name="Maru K."/>
            <person name="Matthews C."/>
            <person name="McCusker W."/>
            <person name="McDonough S."/>
            <person name="Mehta T."/>
            <person name="Meldrim J."/>
            <person name="Meneus L."/>
            <person name="Mihai O."/>
            <person name="Mihalev A."/>
            <person name="Mihova T."/>
            <person name="Mittelman R."/>
            <person name="Mlenga V."/>
            <person name="Montmayeur A."/>
            <person name="Mulrain L."/>
            <person name="Navidi A."/>
            <person name="Naylor J."/>
            <person name="Negash T."/>
            <person name="Nguyen T."/>
            <person name="Nguyen N."/>
            <person name="Nicol R."/>
            <person name="Norbu C."/>
            <person name="Norbu N."/>
            <person name="Novod N."/>
            <person name="O'Neill B."/>
            <person name="Osman S."/>
            <person name="Markiewicz E."/>
            <person name="Oyono O.L."/>
            <person name="Patti C."/>
            <person name="Phunkhang P."/>
            <person name="Pierre F."/>
            <person name="Priest M."/>
            <person name="Raghuraman S."/>
            <person name="Rege F."/>
            <person name="Reyes R."/>
            <person name="Rise C."/>
            <person name="Rogov P."/>
            <person name="Ross K."/>
            <person name="Ryan E."/>
            <person name="Settipalli S."/>
            <person name="Shea T."/>
            <person name="Sherpa N."/>
            <person name="Shi L."/>
            <person name="Shih D."/>
            <person name="Sparrow T."/>
            <person name="Spaulding J."/>
            <person name="Stalker J."/>
            <person name="Stange-Thomann N."/>
            <person name="Stavropoulos S."/>
            <person name="Stone C."/>
            <person name="Strader C."/>
            <person name="Tesfaye S."/>
            <person name="Thomson T."/>
            <person name="Thoulutsang Y."/>
            <person name="Thoulutsang D."/>
            <person name="Topham K."/>
            <person name="Topping I."/>
            <person name="Tsamla T."/>
            <person name="Vassiliev H."/>
            <person name="Vo A."/>
            <person name="Wangchuk T."/>
            <person name="Wangdi T."/>
            <person name="Weiand M."/>
            <person name="Wilkinson J."/>
            <person name="Wilson A."/>
            <person name="Yadav S."/>
            <person name="Young G."/>
            <person name="Yu Q."/>
            <person name="Zembek L."/>
            <person name="Zhong D."/>
            <person name="Zimmer A."/>
            <person name="Zwirko Z."/>
            <person name="Jaffe D.B."/>
            <person name="Alvarez P."/>
            <person name="Brockman W."/>
            <person name="Butler J."/>
            <person name="Chin C."/>
            <person name="Gnerre S."/>
            <person name="Grabherr M."/>
            <person name="Kleber M."/>
            <person name="Mauceli E."/>
            <person name="MacCallum I."/>
        </authorList>
    </citation>
    <scope>NUCLEOTIDE SEQUENCE [LARGE SCALE GENOMIC DNA]</scope>
    <source>
        <strain evidence="3">Tucson 14030-0811.24</strain>
    </source>
</reference>
<evidence type="ECO:0000313" key="2">
    <source>
        <dbReference type="EMBL" id="KRF97457.1"/>
    </source>
</evidence>
<dbReference type="OrthoDB" id="10006939at2759"/>